<evidence type="ECO:0000313" key="3">
    <source>
        <dbReference type="Proteomes" id="UP000044938"/>
    </source>
</evidence>
<proteinExistence type="predicted"/>
<dbReference type="EMBL" id="CSAJ01000815">
    <property type="protein sequence ID" value="COX24749.1"/>
    <property type="molecule type" value="Genomic_DNA"/>
</dbReference>
<dbReference type="Proteomes" id="UP000044938">
    <property type="component" value="Unassembled WGS sequence"/>
</dbReference>
<accession>A0A655JN70</accession>
<evidence type="ECO:0000256" key="1">
    <source>
        <dbReference type="SAM" id="MobiDB-lite"/>
    </source>
</evidence>
<sequence length="48" mass="5201">MAICARDSTWNTPTESARASISYTAGSERSRRARSTSMPLCSATRSFA</sequence>
<name>A0A655JN70_MYCTX</name>
<protein>
    <submittedName>
        <fullName evidence="2">Uncharacterized protein</fullName>
    </submittedName>
</protein>
<dbReference type="AlphaFoldDB" id="A0A655JN70"/>
<organism evidence="2 3">
    <name type="scientific">Mycobacterium tuberculosis</name>
    <dbReference type="NCBI Taxonomy" id="1773"/>
    <lineage>
        <taxon>Bacteria</taxon>
        <taxon>Bacillati</taxon>
        <taxon>Actinomycetota</taxon>
        <taxon>Actinomycetes</taxon>
        <taxon>Mycobacteriales</taxon>
        <taxon>Mycobacteriaceae</taxon>
        <taxon>Mycobacterium</taxon>
        <taxon>Mycobacterium tuberculosis complex</taxon>
    </lineage>
</organism>
<evidence type="ECO:0000313" key="2">
    <source>
        <dbReference type="EMBL" id="COX24749.1"/>
    </source>
</evidence>
<gene>
    <name evidence="2" type="ORF">ERS007720_04159</name>
</gene>
<feature type="compositionally biased region" description="Polar residues" evidence="1">
    <location>
        <begin position="35"/>
        <end position="48"/>
    </location>
</feature>
<feature type="compositionally biased region" description="Polar residues" evidence="1">
    <location>
        <begin position="16"/>
        <end position="27"/>
    </location>
</feature>
<feature type="region of interest" description="Disordered" evidence="1">
    <location>
        <begin position="16"/>
        <end position="48"/>
    </location>
</feature>
<reference evidence="2 3" key="1">
    <citation type="submission" date="2015-03" db="EMBL/GenBank/DDBJ databases">
        <authorList>
            <consortium name="Pathogen Informatics"/>
        </authorList>
    </citation>
    <scope>NUCLEOTIDE SEQUENCE [LARGE SCALE GENOMIC DNA]</scope>
    <source>
        <strain evidence="2 3">M09401471</strain>
    </source>
</reference>